<dbReference type="InterPro" id="IPR036907">
    <property type="entry name" value="5'-Nucleotdase_C_sf"/>
</dbReference>
<organism evidence="7 8">
    <name type="scientific">Vagococcus zengguangii</name>
    <dbReference type="NCBI Taxonomy" id="2571750"/>
    <lineage>
        <taxon>Bacteria</taxon>
        <taxon>Bacillati</taxon>
        <taxon>Bacillota</taxon>
        <taxon>Bacilli</taxon>
        <taxon>Lactobacillales</taxon>
        <taxon>Enterococcaceae</taxon>
        <taxon>Vagococcus</taxon>
    </lineage>
</organism>
<name>A0A4D7CSG8_9ENTE</name>
<dbReference type="PRINTS" id="PR01607">
    <property type="entry name" value="APYRASEFAMLY"/>
</dbReference>
<feature type="domain" description="5'-Nucleotidase C-terminal" evidence="6">
    <location>
        <begin position="471"/>
        <end position="644"/>
    </location>
</feature>
<dbReference type="PANTHER" id="PTHR11575">
    <property type="entry name" value="5'-NUCLEOTIDASE-RELATED"/>
    <property type="match status" value="1"/>
</dbReference>
<feature type="compositionally biased region" description="Basic and acidic residues" evidence="2">
    <location>
        <begin position="101"/>
        <end position="116"/>
    </location>
</feature>
<feature type="chain" id="PRO_5020672176" description="LPXTG cell wall anchor domain-containing protein" evidence="4">
    <location>
        <begin position="25"/>
        <end position="1503"/>
    </location>
</feature>
<proteinExistence type="predicted"/>
<evidence type="ECO:0000256" key="2">
    <source>
        <dbReference type="SAM" id="MobiDB-lite"/>
    </source>
</evidence>
<accession>A0A4D7CSG8</accession>
<dbReference type="GO" id="GO:0008253">
    <property type="term" value="F:5'-nucleotidase activity"/>
    <property type="evidence" value="ECO:0007669"/>
    <property type="project" value="TreeGrafter"/>
</dbReference>
<feature type="compositionally biased region" description="Acidic residues" evidence="2">
    <location>
        <begin position="44"/>
        <end position="53"/>
    </location>
</feature>
<dbReference type="InterPro" id="IPR006146">
    <property type="entry name" value="5'-Nucleotdase_CS"/>
</dbReference>
<evidence type="ECO:0000256" key="3">
    <source>
        <dbReference type="SAM" id="Phobius"/>
    </source>
</evidence>
<evidence type="ECO:0000313" key="7">
    <source>
        <dbReference type="EMBL" id="QCI87149.1"/>
    </source>
</evidence>
<dbReference type="Pfam" id="PF00149">
    <property type="entry name" value="Metallophos"/>
    <property type="match status" value="2"/>
</dbReference>
<feature type="domain" description="Calcineurin-like phosphoesterase" evidence="5">
    <location>
        <begin position="689"/>
        <end position="914"/>
    </location>
</feature>
<dbReference type="Gene3D" id="1.20.1270.70">
    <property type="entry name" value="Designed single chain three-helix bundle"/>
    <property type="match status" value="1"/>
</dbReference>
<feature type="domain" description="Calcineurin-like phosphoesterase" evidence="5">
    <location>
        <begin position="135"/>
        <end position="390"/>
    </location>
</feature>
<dbReference type="SUPFAM" id="SSF55816">
    <property type="entry name" value="5'-nucleotidase (syn. UDP-sugar hydrolase), C-terminal domain"/>
    <property type="match status" value="2"/>
</dbReference>
<feature type="signal peptide" evidence="4">
    <location>
        <begin position="1"/>
        <end position="24"/>
    </location>
</feature>
<feature type="region of interest" description="Disordered" evidence="2">
    <location>
        <begin position="1445"/>
        <end position="1471"/>
    </location>
</feature>
<evidence type="ECO:0000256" key="1">
    <source>
        <dbReference type="ARBA" id="ARBA00022729"/>
    </source>
</evidence>
<dbReference type="Gene3D" id="3.60.21.10">
    <property type="match status" value="2"/>
</dbReference>
<dbReference type="InterPro" id="IPR029052">
    <property type="entry name" value="Metallo-depent_PP-like"/>
</dbReference>
<evidence type="ECO:0000256" key="4">
    <source>
        <dbReference type="SAM" id="SignalP"/>
    </source>
</evidence>
<dbReference type="KEGG" id="vao:FA707_09500"/>
<keyword evidence="8" id="KW-1185">Reference proteome</keyword>
<evidence type="ECO:0008006" key="9">
    <source>
        <dbReference type="Google" id="ProtNLM"/>
    </source>
</evidence>
<dbReference type="EMBL" id="CP039712">
    <property type="protein sequence ID" value="QCI87149.1"/>
    <property type="molecule type" value="Genomic_DNA"/>
</dbReference>
<evidence type="ECO:0000313" key="8">
    <source>
        <dbReference type="Proteomes" id="UP000298615"/>
    </source>
</evidence>
<dbReference type="GO" id="GO:0000166">
    <property type="term" value="F:nucleotide binding"/>
    <property type="evidence" value="ECO:0007669"/>
    <property type="project" value="InterPro"/>
</dbReference>
<feature type="transmembrane region" description="Helical" evidence="3">
    <location>
        <begin position="1476"/>
        <end position="1497"/>
    </location>
</feature>
<dbReference type="RefSeq" id="WP_136953971.1">
    <property type="nucleotide sequence ID" value="NZ_CP039712.1"/>
</dbReference>
<keyword evidence="3" id="KW-1133">Transmembrane helix</keyword>
<dbReference type="SUPFAM" id="SSF56300">
    <property type="entry name" value="Metallo-dependent phosphatases"/>
    <property type="match status" value="2"/>
</dbReference>
<dbReference type="Gene3D" id="3.90.780.10">
    <property type="entry name" value="5'-Nucleotidase, C-terminal domain"/>
    <property type="match status" value="2"/>
</dbReference>
<reference evidence="7 8" key="1">
    <citation type="submission" date="2019-04" db="EMBL/GenBank/DDBJ databases">
        <title>Vagococcus sp. nov., isolated from faeces of yaks (Bos grunniens).</title>
        <authorList>
            <person name="Ge Y."/>
        </authorList>
    </citation>
    <scope>NUCLEOTIDE SEQUENCE [LARGE SCALE GENOMIC DNA]</scope>
    <source>
        <strain evidence="7 8">MN-17</strain>
    </source>
</reference>
<evidence type="ECO:0000259" key="6">
    <source>
        <dbReference type="Pfam" id="PF02872"/>
    </source>
</evidence>
<dbReference type="InterPro" id="IPR006179">
    <property type="entry name" value="5_nucleotidase/apyrase"/>
</dbReference>
<dbReference type="PROSITE" id="PS00786">
    <property type="entry name" value="5_NUCLEOTIDASE_2"/>
    <property type="match status" value="1"/>
</dbReference>
<dbReference type="InterPro" id="IPR004843">
    <property type="entry name" value="Calcineurin-like_PHP"/>
</dbReference>
<dbReference type="Pfam" id="PF02872">
    <property type="entry name" value="5_nucleotid_C"/>
    <property type="match status" value="2"/>
</dbReference>
<feature type="compositionally biased region" description="Polar residues" evidence="2">
    <location>
        <begin position="1450"/>
        <end position="1470"/>
    </location>
</feature>
<evidence type="ECO:0000259" key="5">
    <source>
        <dbReference type="Pfam" id="PF00149"/>
    </source>
</evidence>
<dbReference type="GO" id="GO:0046872">
    <property type="term" value="F:metal ion binding"/>
    <property type="evidence" value="ECO:0007669"/>
    <property type="project" value="InterPro"/>
</dbReference>
<feature type="domain" description="5'-Nucleotidase C-terminal" evidence="6">
    <location>
        <begin position="1015"/>
        <end position="1166"/>
    </location>
</feature>
<keyword evidence="3" id="KW-0472">Membrane</keyword>
<keyword evidence="1 4" id="KW-0732">Signal</keyword>
<keyword evidence="3" id="KW-0812">Transmembrane</keyword>
<dbReference type="InterPro" id="IPR008334">
    <property type="entry name" value="5'-Nucleotdase_C"/>
</dbReference>
<dbReference type="GO" id="GO:0008768">
    <property type="term" value="F:UDP-sugar diphosphatase activity"/>
    <property type="evidence" value="ECO:0007669"/>
    <property type="project" value="TreeGrafter"/>
</dbReference>
<dbReference type="GO" id="GO:0030288">
    <property type="term" value="C:outer membrane-bounded periplasmic space"/>
    <property type="evidence" value="ECO:0007669"/>
    <property type="project" value="TreeGrafter"/>
</dbReference>
<dbReference type="GO" id="GO:0009166">
    <property type="term" value="P:nucleotide catabolic process"/>
    <property type="evidence" value="ECO:0007669"/>
    <property type="project" value="InterPro"/>
</dbReference>
<gene>
    <name evidence="7" type="ORF">FA707_09500</name>
</gene>
<dbReference type="PANTHER" id="PTHR11575:SF24">
    <property type="entry name" value="5'-NUCLEOTIDASE"/>
    <property type="match status" value="1"/>
</dbReference>
<protein>
    <recommendedName>
        <fullName evidence="9">LPXTG cell wall anchor domain-containing protein</fullName>
    </recommendedName>
</protein>
<feature type="region of interest" description="Disordered" evidence="2">
    <location>
        <begin position="44"/>
        <end position="116"/>
    </location>
</feature>
<sequence length="1503" mass="162431">MKKTRLIMNKFMVATLLASYIAGAAPALVTAIDVSTEQLSEEVVVDQEEEEKGTEEHALTSTEDQIEEGGQSVDGKETAQATESQAISANQTETQVSSQVKSEEVNKAQDEKEAVVPKEQKLAENAEEADVPVQILGFNDFHGAISTTGSAYLDVSYKNTGTAAYLAAELDQATANFKAQYSSENSIRIQAGDLVGASPSNSALLQDEPTIKIANRLGIQYGILGNHEFDEGLTEFNRILTGQKPTPGSVQDTEIINAYPREASNMTILSANIIDKTTGQTPFGYAPYAIHELNGAKVGFIGVVTSEIPNLVLAQHTRDYNFIDPAQAIVDNAKELRKQGVNAIVVIGHTGVSGVDAAISGETVDIIQKAKELDPENSVDIFFAGHSHSYANGVVEGVRVIQSTSQGKAFANVIGEIDPETQDFSEVPSGVVAPTLTDKSTPEASSLTPNAEIKEIVSDADERIESMVNEVIGKTADGQSISREVNNDSDQESALGNLITDAQLYMARKTMKDNEGKALPIDFAMTNNGGIRADLAVNDQGEITWGAAQAVQPFGNVMQVVAIKGSDLIDALNQQFNEYYFLQIAGLKYTYTGEKTADGDSRQVKEITIIDEDGKEKAFDETATYHVVINDFLLGGGDGFEAFTRAKLIGALDPDTDIFVNYIKEKQEVSAKVEGRKTAAEAAGEKSLTILGSTDVHGNIWDFSYEDNAQANVGIAKIAGYAEQVRTEVGAENVVLIDNGDIVQGTILTDDLYNTDKELKKEPNPVIAAMNVAGYDSMTLGNHEFNFGQDLIKKIVKEADFPILSANTYVTETEENLVGSYTIVEKDGIKVAILGLTIPDIPLWDGPRVENLTFNGLQAEAEKQVEKIEIEEQPDVIIASIHAGLDNSNTASAARNVIENVTGIDAFIIGHDHKTIANKMPDVEGNEKPVGASKDTGSEISRIDLDLVYDEATGEWVVNDSDVQSVSMADVTASQAVKDATQAAHDETLKFISEPIGQASANFLPKEEIKGIPEAQMQPTALISLINNVQLEATGADVSAAALFKADSRLDKGDITYANIFDIYKYANTLVGVEITGKNLKAFMEDNARYYNQYQDGDLTVSFGGPGEIDSKIRVYNYDMFAGIDYQIDVSKPVGERIINPTIKGQAIKDDQVYKLAVNNYRLGGLQEKGYVTATPYFDTDPKTLRGMIAEYIKAREVIDPAEELSDNWEIIGAPGLTHFLRPVLAEGVNTGVLTVEATPNNRTPNITTLTIQDLIEADLVGKLDLASLEKVIETAYKLKEKDFTAESWSEFQTVLTEIERVLADAVKVNEQLGDDARADEGQAQAIINEKAQQLDEAIKALITTGGEGQTGDILVLTDLEQAVKEAKQLEEANYTAKTWANFVPVRDEASKVLEAAQKQNDAQQVKVSSIFSFVLKEDQVLTQAQIDEVTQTLTAAMKQLVAVNKKPHGNNQNNGGTTKPNSKPQSKFPSTGEKVADYAIIGLIVVAGTGGAYYVVNRKKAA</sequence>
<dbReference type="Proteomes" id="UP000298615">
    <property type="component" value="Chromosome"/>
</dbReference>
<feature type="compositionally biased region" description="Polar residues" evidence="2">
    <location>
        <begin position="79"/>
        <end position="100"/>
    </location>
</feature>